<evidence type="ECO:0000259" key="2">
    <source>
        <dbReference type="Pfam" id="PF20766"/>
    </source>
</evidence>
<evidence type="ECO:0000259" key="1">
    <source>
        <dbReference type="Pfam" id="PF04289"/>
    </source>
</evidence>
<dbReference type="InterPro" id="IPR049288">
    <property type="entry name" value="DUF447_C"/>
</dbReference>
<evidence type="ECO:0000313" key="3">
    <source>
        <dbReference type="EMBL" id="BDI06604.1"/>
    </source>
</evidence>
<dbReference type="Gene3D" id="1.20.58.290">
    <property type="entry name" value="Hypothetical membrane protein ta0354_69_121"/>
    <property type="match status" value="1"/>
</dbReference>
<reference evidence="3" key="1">
    <citation type="submission" date="2022-04" db="EMBL/GenBank/DDBJ databases">
        <title>Whole genome sequence of Sphaerotilus sp. FB-5.</title>
        <authorList>
            <person name="Takeda M."/>
            <person name="Narihara S."/>
            <person name="Akimoto M."/>
            <person name="Akimoto R."/>
            <person name="Nishiyashiki S."/>
            <person name="Murakami T."/>
        </authorList>
    </citation>
    <scope>NUCLEOTIDE SEQUENCE</scope>
    <source>
        <strain evidence="3">FB-5</strain>
    </source>
</reference>
<evidence type="ECO:0008006" key="5">
    <source>
        <dbReference type="Google" id="ProtNLM"/>
    </source>
</evidence>
<dbReference type="Proteomes" id="UP001057498">
    <property type="component" value="Chromosome"/>
</dbReference>
<dbReference type="Pfam" id="PF20766">
    <property type="entry name" value="DUF447_C"/>
    <property type="match status" value="1"/>
</dbReference>
<accession>A0ABN6PRA6</accession>
<dbReference type="Pfam" id="PF04289">
    <property type="entry name" value="DUF447_N"/>
    <property type="match status" value="1"/>
</dbReference>
<protein>
    <recommendedName>
        <fullName evidence="5">DUF447 family protein</fullName>
    </recommendedName>
</protein>
<dbReference type="RefSeq" id="WP_251969862.1">
    <property type="nucleotide sequence ID" value="NZ_AP025730.1"/>
</dbReference>
<dbReference type="InterPro" id="IPR012349">
    <property type="entry name" value="Split_barrel_FMN-bd"/>
</dbReference>
<dbReference type="SUPFAM" id="SSF50475">
    <property type="entry name" value="FMN-binding split barrel"/>
    <property type="match status" value="1"/>
</dbReference>
<feature type="domain" description="DUF447" evidence="1">
    <location>
        <begin position="9"/>
        <end position="129"/>
    </location>
</feature>
<evidence type="ECO:0000313" key="4">
    <source>
        <dbReference type="Proteomes" id="UP001057498"/>
    </source>
</evidence>
<feature type="domain" description="DUF447" evidence="2">
    <location>
        <begin position="138"/>
        <end position="190"/>
    </location>
</feature>
<sequence>MTAPNDVIYETLVTTESPDGVLHIAPMGVRYRSAQRGNQAVDQVVVMPFRPSTTLDNLLATRRAVLNIVTDTRLFAGCVTGRREWPSVALAGGRGRRLSVALRHLALELSDVQEDPLRPVLTLDVCEDLTHAPFPGLNRAQAAVIEGAVLVSRLHLLPLARIEQEMAIGQTAIDRTASAAEHEAWGWLCEAVAYHRAHQNEPQNDHQSDRQQVAA</sequence>
<dbReference type="EMBL" id="AP025730">
    <property type="protein sequence ID" value="BDI06604.1"/>
    <property type="molecule type" value="Genomic_DNA"/>
</dbReference>
<keyword evidence="4" id="KW-1185">Reference proteome</keyword>
<proteinExistence type="predicted"/>
<dbReference type="Gene3D" id="2.30.110.10">
    <property type="entry name" value="Electron Transport, Fmn-binding Protein, Chain A"/>
    <property type="match status" value="1"/>
</dbReference>
<gene>
    <name evidence="3" type="ORF">CATMQ487_35740</name>
</gene>
<name>A0ABN6PRA6_9BURK</name>
<dbReference type="InterPro" id="IPR007386">
    <property type="entry name" value="DUF447_N"/>
</dbReference>
<organism evidence="3 4">
    <name type="scientific">Sphaerotilus microaerophilus</name>
    <dbReference type="NCBI Taxonomy" id="2914710"/>
    <lineage>
        <taxon>Bacteria</taxon>
        <taxon>Pseudomonadati</taxon>
        <taxon>Pseudomonadota</taxon>
        <taxon>Betaproteobacteria</taxon>
        <taxon>Burkholderiales</taxon>
        <taxon>Sphaerotilaceae</taxon>
        <taxon>Sphaerotilus</taxon>
    </lineage>
</organism>